<comment type="pathway">
    <text evidence="1 8 9">Sulfur metabolism; glutathione biosynthesis; glutathione from L-cysteine and L-glutamate: step 1/2.</text>
</comment>
<evidence type="ECO:0000259" key="10">
    <source>
        <dbReference type="Pfam" id="PF04262"/>
    </source>
</evidence>
<dbReference type="AlphaFoldDB" id="G2LPQ4"/>
<dbReference type="OrthoDB" id="9803907at2"/>
<dbReference type="PANTHER" id="PTHR38761">
    <property type="entry name" value="GLUTAMATE--CYSTEINE LIGASE"/>
    <property type="match status" value="1"/>
</dbReference>
<evidence type="ECO:0000256" key="9">
    <source>
        <dbReference type="RuleBase" id="RU004391"/>
    </source>
</evidence>
<organism evidence="11 12">
    <name type="scientific">Buchnera aphidicola str. Ua</name>
    <name type="common">Uroleucon ambrosiae</name>
    <dbReference type="NCBI Taxonomy" id="1005057"/>
    <lineage>
        <taxon>Bacteria</taxon>
        <taxon>Pseudomonadati</taxon>
        <taxon>Pseudomonadota</taxon>
        <taxon>Gammaproteobacteria</taxon>
        <taxon>Enterobacterales</taxon>
        <taxon>Erwiniaceae</taxon>
        <taxon>Buchnera</taxon>
    </lineage>
</organism>
<evidence type="ECO:0000313" key="11">
    <source>
        <dbReference type="EMBL" id="AEO08191.1"/>
    </source>
</evidence>
<dbReference type="eggNOG" id="COG2918">
    <property type="taxonomic scope" value="Bacteria"/>
</dbReference>
<dbReference type="GO" id="GO:0004357">
    <property type="term" value="F:glutamate-cysteine ligase activity"/>
    <property type="evidence" value="ECO:0007669"/>
    <property type="project" value="UniProtKB-UniRule"/>
</dbReference>
<dbReference type="SUPFAM" id="SSF55931">
    <property type="entry name" value="Glutamine synthetase/guanido kinase"/>
    <property type="match status" value="1"/>
</dbReference>
<dbReference type="InterPro" id="IPR006334">
    <property type="entry name" value="Glut_cys_ligase"/>
</dbReference>
<keyword evidence="5 8" id="KW-0547">Nucleotide-binding</keyword>
<dbReference type="NCBIfam" id="TIGR01434">
    <property type="entry name" value="glu_cys_ligase"/>
    <property type="match status" value="1"/>
</dbReference>
<keyword evidence="4 8" id="KW-0317">Glutathione biosynthesis</keyword>
<comment type="catalytic activity">
    <reaction evidence="7 8 9">
        <text>L-cysteine + L-glutamate + ATP = gamma-L-glutamyl-L-cysteine + ADP + phosphate + H(+)</text>
        <dbReference type="Rhea" id="RHEA:13285"/>
        <dbReference type="ChEBI" id="CHEBI:15378"/>
        <dbReference type="ChEBI" id="CHEBI:29985"/>
        <dbReference type="ChEBI" id="CHEBI:30616"/>
        <dbReference type="ChEBI" id="CHEBI:35235"/>
        <dbReference type="ChEBI" id="CHEBI:43474"/>
        <dbReference type="ChEBI" id="CHEBI:58173"/>
        <dbReference type="ChEBI" id="CHEBI:456216"/>
        <dbReference type="EC" id="6.3.2.2"/>
    </reaction>
</comment>
<dbReference type="EMBL" id="CP002648">
    <property type="protein sequence ID" value="AEO08191.1"/>
    <property type="molecule type" value="Genomic_DNA"/>
</dbReference>
<evidence type="ECO:0000256" key="1">
    <source>
        <dbReference type="ARBA" id="ARBA00005006"/>
    </source>
</evidence>
<dbReference type="RefSeq" id="WP_014500095.1">
    <property type="nucleotide sequence ID" value="NC_017259.1"/>
</dbReference>
<dbReference type="HOGENOM" id="CLU_020728_3_0_6"/>
<dbReference type="Pfam" id="PF04262">
    <property type="entry name" value="Glu_cys_ligase"/>
    <property type="match status" value="1"/>
</dbReference>
<keyword evidence="6 8" id="KW-0067">ATP-binding</keyword>
<evidence type="ECO:0000256" key="4">
    <source>
        <dbReference type="ARBA" id="ARBA00022684"/>
    </source>
</evidence>
<dbReference type="GO" id="GO:0046872">
    <property type="term" value="F:metal ion binding"/>
    <property type="evidence" value="ECO:0007669"/>
    <property type="project" value="TreeGrafter"/>
</dbReference>
<accession>G2LPQ4</accession>
<dbReference type="STRING" id="1005057.BUAMB_383"/>
<proteinExistence type="inferred from homology"/>
<evidence type="ECO:0000256" key="3">
    <source>
        <dbReference type="ARBA" id="ARBA00022598"/>
    </source>
</evidence>
<feature type="domain" description="Glutamate--cysteine ligase" evidence="10">
    <location>
        <begin position="12"/>
        <end position="381"/>
    </location>
</feature>
<dbReference type="Gene3D" id="3.30.590.20">
    <property type="match status" value="1"/>
</dbReference>
<dbReference type="PATRIC" id="fig|1005057.4.peg.368"/>
<dbReference type="EC" id="6.3.2.2" evidence="8"/>
<name>G2LPQ4_BUCUM</name>
<dbReference type="UniPathway" id="UPA00142">
    <property type="reaction ID" value="UER00209"/>
</dbReference>
<dbReference type="PANTHER" id="PTHR38761:SF1">
    <property type="entry name" value="GLUTAMATE--CYSTEINE LIGASE"/>
    <property type="match status" value="1"/>
</dbReference>
<evidence type="ECO:0000256" key="7">
    <source>
        <dbReference type="ARBA" id="ARBA00048819"/>
    </source>
</evidence>
<dbReference type="HAMAP" id="MF_00578">
    <property type="entry name" value="Glu_cys_ligase"/>
    <property type="match status" value="1"/>
</dbReference>
<sequence>MITNISKNISWLHEHPKILEGIFRGIERETLRIKKNGNFSKTKHPYFLGSSLTNKWITTDFSENLLEFITPASNNIDDILSFLTDLHCFTASKINNERMWPFSIPYSYKKKTNIQIAQYGCSNLGKMKSIYRTGLKNRYGDLINTISGVHYNFSLPILFWKNWKKQKQIKDSINYVSKGYLHLIRNYYRFGWIIPYLFGASPAIPSFFLKNIQQKYKFKKNKENIFYLPWATSLRLSDIGYTNTKILDLNIMFNDFDEYVQSLQKALTTPSEKFMKIGLQDKENNFQQLNTNILQSENELYTQIRPKRNTKNNESLIEALKNRGIEYIEIRSLDINPFSPIGINKNQILLLDLFLIWCALIDSPKTNKKDFIFINKNWETIIFEGRKPNQNIYIYQENKQKKLIEIIEVIFQDLKKIALILDNHANNIEYQTVCNKMKLFFINPELTYSAQFLRLFIEKGIKKTGLNLSQRYYNTFINKNKFNLNKKILEQEAQYSHDKQIKIEKSDILNFEEYINGK</sequence>
<evidence type="ECO:0000256" key="6">
    <source>
        <dbReference type="ARBA" id="ARBA00022840"/>
    </source>
</evidence>
<dbReference type="GO" id="GO:0005829">
    <property type="term" value="C:cytosol"/>
    <property type="evidence" value="ECO:0007669"/>
    <property type="project" value="TreeGrafter"/>
</dbReference>
<dbReference type="KEGG" id="buh:BUAMB_383"/>
<reference evidence="11 12" key="1">
    <citation type="journal article" date="2011" name="PLoS Genet.">
        <title>Sequence conservation and functional constraint on intergenic spacers in reduced genomes of the obligate symbiont buchnera.</title>
        <authorList>
            <person name="Degnan P.H."/>
            <person name="Ochman H."/>
            <person name="Moran N.A."/>
        </authorList>
    </citation>
    <scope>NUCLEOTIDE SEQUENCE [LARGE SCALE GENOMIC DNA]</scope>
    <source>
        <strain evidence="11 12">Ua</strain>
    </source>
</reference>
<evidence type="ECO:0000313" key="12">
    <source>
        <dbReference type="Proteomes" id="UP000006139"/>
    </source>
</evidence>
<dbReference type="InterPro" id="IPR007370">
    <property type="entry name" value="Glu_cys_ligase"/>
</dbReference>
<evidence type="ECO:0000256" key="2">
    <source>
        <dbReference type="ARBA" id="ARBA00008772"/>
    </source>
</evidence>
<dbReference type="GO" id="GO:0005524">
    <property type="term" value="F:ATP binding"/>
    <property type="evidence" value="ECO:0007669"/>
    <property type="project" value="UniProtKB-KW"/>
</dbReference>
<dbReference type="InterPro" id="IPR014746">
    <property type="entry name" value="Gln_synth/guanido_kin_cat_dom"/>
</dbReference>
<protein>
    <recommendedName>
        <fullName evidence="8">Glutamate--cysteine ligase</fullName>
        <ecNumber evidence="8">6.3.2.2</ecNumber>
    </recommendedName>
    <alternativeName>
        <fullName evidence="8">Gamma-ECS</fullName>
        <shortName evidence="8">GCS</shortName>
    </alternativeName>
    <alternativeName>
        <fullName evidence="8">Gamma-glutamylcysteine synthetase</fullName>
    </alternativeName>
</protein>
<comment type="similarity">
    <text evidence="2 8">Belongs to the glutamate--cysteine ligase type 1 family. Type 1 subfamily.</text>
</comment>
<evidence type="ECO:0000256" key="8">
    <source>
        <dbReference type="HAMAP-Rule" id="MF_00578"/>
    </source>
</evidence>
<evidence type="ECO:0000256" key="5">
    <source>
        <dbReference type="ARBA" id="ARBA00022741"/>
    </source>
</evidence>
<gene>
    <name evidence="8 11" type="primary">gshA</name>
    <name evidence="11" type="ORF">BUAMB_383</name>
</gene>
<keyword evidence="3 8" id="KW-0436">Ligase</keyword>
<dbReference type="Proteomes" id="UP000006139">
    <property type="component" value="Chromosome"/>
</dbReference>
<dbReference type="GO" id="GO:0006750">
    <property type="term" value="P:glutathione biosynthetic process"/>
    <property type="evidence" value="ECO:0007669"/>
    <property type="project" value="UniProtKB-UniRule"/>
</dbReference>